<feature type="chain" id="PRO_5003512475" evidence="2">
    <location>
        <begin position="26"/>
        <end position="617"/>
    </location>
</feature>
<protein>
    <submittedName>
        <fullName evidence="3">Uncharacterized protein</fullName>
    </submittedName>
</protein>
<dbReference type="eggNOG" id="COG0501">
    <property type="taxonomic scope" value="Bacteria"/>
</dbReference>
<dbReference type="AlphaFoldDB" id="G8NXZ9"/>
<name>G8NXZ9_GRAMM</name>
<evidence type="ECO:0000313" key="4">
    <source>
        <dbReference type="Proteomes" id="UP000007113"/>
    </source>
</evidence>
<proteinExistence type="predicted"/>
<dbReference type="RefSeq" id="WP_014264467.1">
    <property type="nucleotide sequence ID" value="NC_016631.1"/>
</dbReference>
<keyword evidence="2" id="KW-0732">Signal</keyword>
<evidence type="ECO:0000256" key="1">
    <source>
        <dbReference type="SAM" id="MobiDB-lite"/>
    </source>
</evidence>
<organism evidence="3 4">
    <name type="scientific">Granulicella mallensis (strain ATCC BAA-1857 / DSM 23137 / MP5ACTX8)</name>
    <dbReference type="NCBI Taxonomy" id="682795"/>
    <lineage>
        <taxon>Bacteria</taxon>
        <taxon>Pseudomonadati</taxon>
        <taxon>Acidobacteriota</taxon>
        <taxon>Terriglobia</taxon>
        <taxon>Terriglobales</taxon>
        <taxon>Acidobacteriaceae</taxon>
        <taxon>Granulicella</taxon>
    </lineage>
</organism>
<dbReference type="STRING" id="682795.AciX8_1243"/>
<evidence type="ECO:0000313" key="3">
    <source>
        <dbReference type="EMBL" id="AEU35587.1"/>
    </source>
</evidence>
<dbReference type="EMBL" id="CP003130">
    <property type="protein sequence ID" value="AEU35587.1"/>
    <property type="molecule type" value="Genomic_DNA"/>
</dbReference>
<dbReference type="Proteomes" id="UP000007113">
    <property type="component" value="Chromosome"/>
</dbReference>
<evidence type="ECO:0000256" key="2">
    <source>
        <dbReference type="SAM" id="SignalP"/>
    </source>
</evidence>
<dbReference type="OrthoDB" id="103288at2"/>
<feature type="region of interest" description="Disordered" evidence="1">
    <location>
        <begin position="579"/>
        <end position="617"/>
    </location>
</feature>
<reference evidence="3 4" key="1">
    <citation type="submission" date="2011-11" db="EMBL/GenBank/DDBJ databases">
        <title>Complete sequence of Granulicella mallensis MP5ACTX8.</title>
        <authorList>
            <consortium name="US DOE Joint Genome Institute"/>
            <person name="Lucas S."/>
            <person name="Copeland A."/>
            <person name="Lapidus A."/>
            <person name="Cheng J.-F."/>
            <person name="Goodwin L."/>
            <person name="Pitluck S."/>
            <person name="Peters L."/>
            <person name="Lu M."/>
            <person name="Detter J.C."/>
            <person name="Han C."/>
            <person name="Tapia R."/>
            <person name="Land M."/>
            <person name="Hauser L."/>
            <person name="Kyrpides N."/>
            <person name="Ivanova N."/>
            <person name="Mikhailova N."/>
            <person name="Pagani I."/>
            <person name="Rawat S."/>
            <person name="Mannisto M."/>
            <person name="Haggblom M."/>
            <person name="Woyke T."/>
        </authorList>
    </citation>
    <scope>NUCLEOTIDE SEQUENCE [LARGE SCALE GENOMIC DNA]</scope>
    <source>
        <strain evidence="4">ATCC BAA-1857 / DSM 23137 / MP5ACTX8</strain>
    </source>
</reference>
<feature type="signal peptide" evidence="2">
    <location>
        <begin position="1"/>
        <end position="25"/>
    </location>
</feature>
<dbReference type="KEGG" id="gma:AciX8_1243"/>
<keyword evidence="4" id="KW-1185">Reference proteome</keyword>
<accession>G8NXZ9</accession>
<dbReference type="HOGENOM" id="CLU_442642_0_0_0"/>
<sequence precursor="true">MNLRTKLTAAVTLTFLAASALPASAGVFGKKKTDQTVTRKPTPAQNALIDKAILREAAVIKTLRERQPLVETYIQNMRPDPAMIQVPEMDAHYLTRINFGKEITEVGYADGKKDSTGKFGGIKQALGGLAGLTKSLHLSYDEGGFVRMVVIDTNGPNGDAFDRQHYNFYFVRNDFLGTVPTVVFDVEPIKRSAGRFFGRVWVERNGGNIVRYNGDLAGEDKDRAEFYHFDSWRSNVQDGLWMPTASYIEESDPKSPAHVLKFKAVSHIWGYSLKIPNKDTDQTSLEVEGAIDTSQQAPDVSPLQAQREWVQQAEDNVIDRLYTAGLVDAPSDFDKTLSDLANNILAYNQIPTARPLKVRILLTTPLESLSIGNTILISKSLIDTTAIPTTDGAQQGANLNALLAFQVAHILLGHRVDTKYAFSDRLLFPSERAFQRLPMHHTNAENVEAAKKAMELLNAKDLADGQRYFSLYLQQLQAREKGLPELNKPQIGDGLLKPDGTFWMQAIVSKGPKLDNNDLKQQGAMPLGQYLRYDPWTDQVIQMHTTYEPLLSSRDKIPFEITPVYQRLTYWQPAAAPVAAPAAAPAPAANNAPVDNAPAAQPAQAEPTTGTATPPQN</sequence>
<gene>
    <name evidence="3" type="ordered locus">AciX8_1243</name>
</gene>